<organism evidence="1 2">
    <name type="scientific">Tropilaelaps mercedesae</name>
    <dbReference type="NCBI Taxonomy" id="418985"/>
    <lineage>
        <taxon>Eukaryota</taxon>
        <taxon>Metazoa</taxon>
        <taxon>Ecdysozoa</taxon>
        <taxon>Arthropoda</taxon>
        <taxon>Chelicerata</taxon>
        <taxon>Arachnida</taxon>
        <taxon>Acari</taxon>
        <taxon>Parasitiformes</taxon>
        <taxon>Mesostigmata</taxon>
        <taxon>Gamasina</taxon>
        <taxon>Dermanyssoidea</taxon>
        <taxon>Laelapidae</taxon>
        <taxon>Tropilaelaps</taxon>
    </lineage>
</organism>
<dbReference type="Proteomes" id="UP000192247">
    <property type="component" value="Unassembled WGS sequence"/>
</dbReference>
<dbReference type="AlphaFoldDB" id="A0A1V9XE47"/>
<dbReference type="InParanoid" id="A0A1V9XE47"/>
<dbReference type="EMBL" id="MNPL01013505">
    <property type="protein sequence ID" value="OQR71804.1"/>
    <property type="molecule type" value="Genomic_DNA"/>
</dbReference>
<sequence length="39" mass="4609">MPPLFSHPSIRRRLELQNRVEQTKAWLNGINFDSAVEEE</sequence>
<name>A0A1V9XE47_9ACAR</name>
<keyword evidence="2" id="KW-1185">Reference proteome</keyword>
<proteinExistence type="predicted"/>
<evidence type="ECO:0000313" key="1">
    <source>
        <dbReference type="EMBL" id="OQR71804.1"/>
    </source>
</evidence>
<comment type="caution">
    <text evidence="1">The sequence shown here is derived from an EMBL/GenBank/DDBJ whole genome shotgun (WGS) entry which is preliminary data.</text>
</comment>
<gene>
    <name evidence="1" type="ORF">BIW11_03899</name>
</gene>
<accession>A0A1V9XE47</accession>
<evidence type="ECO:0000313" key="2">
    <source>
        <dbReference type="Proteomes" id="UP000192247"/>
    </source>
</evidence>
<protein>
    <submittedName>
        <fullName evidence="1">Uncharacterized protein</fullName>
    </submittedName>
</protein>
<reference evidence="1 2" key="1">
    <citation type="journal article" date="2017" name="Gigascience">
        <title>Draft genome of the honey bee ectoparasitic mite, Tropilaelaps mercedesae, is shaped by the parasitic life history.</title>
        <authorList>
            <person name="Dong X."/>
            <person name="Armstrong S.D."/>
            <person name="Xia D."/>
            <person name="Makepeace B.L."/>
            <person name="Darby A.C."/>
            <person name="Kadowaki T."/>
        </authorList>
    </citation>
    <scope>NUCLEOTIDE SEQUENCE [LARGE SCALE GENOMIC DNA]</scope>
    <source>
        <strain evidence="1">Wuxi-XJTLU</strain>
    </source>
</reference>